<dbReference type="InterPro" id="IPR005793">
    <property type="entry name" value="Formyl_trans_C"/>
</dbReference>
<keyword evidence="3" id="KW-0648">Protein biosynthesis</keyword>
<dbReference type="SUPFAM" id="SSF53328">
    <property type="entry name" value="Formyltransferase"/>
    <property type="match status" value="1"/>
</dbReference>
<evidence type="ECO:0000313" key="6">
    <source>
        <dbReference type="EMBL" id="GMG85293.1"/>
    </source>
</evidence>
<feature type="domain" description="Formyl transferase C-terminal" evidence="5">
    <location>
        <begin position="212"/>
        <end position="304"/>
    </location>
</feature>
<evidence type="ECO:0000256" key="2">
    <source>
        <dbReference type="ARBA" id="ARBA00022679"/>
    </source>
</evidence>
<dbReference type="PANTHER" id="PTHR11138:SF5">
    <property type="entry name" value="METHIONYL-TRNA FORMYLTRANSFERASE, MITOCHONDRIAL"/>
    <property type="match status" value="1"/>
</dbReference>
<gene>
    <name evidence="6" type="primary">fmt_2</name>
    <name evidence="6" type="ORF">LNKW23_45110</name>
</gene>
<name>A0ABQ6LT92_9RHOB</name>
<evidence type="ECO:0000256" key="3">
    <source>
        <dbReference type="ARBA" id="ARBA00022917"/>
    </source>
</evidence>
<proteinExistence type="inferred from homology"/>
<dbReference type="Pfam" id="PF02911">
    <property type="entry name" value="Formyl_trans_C"/>
    <property type="match status" value="1"/>
</dbReference>
<dbReference type="InterPro" id="IPR044135">
    <property type="entry name" value="Met-tRNA-FMT_C"/>
</dbReference>
<organism evidence="6 7">
    <name type="scientific">Paralimibaculum aggregatum</name>
    <dbReference type="NCBI Taxonomy" id="3036245"/>
    <lineage>
        <taxon>Bacteria</taxon>
        <taxon>Pseudomonadati</taxon>
        <taxon>Pseudomonadota</taxon>
        <taxon>Alphaproteobacteria</taxon>
        <taxon>Rhodobacterales</taxon>
        <taxon>Paracoccaceae</taxon>
        <taxon>Paralimibaculum</taxon>
    </lineage>
</organism>
<dbReference type="InterPro" id="IPR002376">
    <property type="entry name" value="Formyl_transf_N"/>
</dbReference>
<evidence type="ECO:0000259" key="5">
    <source>
        <dbReference type="Pfam" id="PF02911"/>
    </source>
</evidence>
<protein>
    <submittedName>
        <fullName evidence="6">Methionyl-tRNA formyltransferase</fullName>
    </submittedName>
</protein>
<dbReference type="Pfam" id="PF00551">
    <property type="entry name" value="Formyl_trans_N"/>
    <property type="match status" value="1"/>
</dbReference>
<keyword evidence="2" id="KW-0808">Transferase</keyword>
<accession>A0ABQ6LT92</accession>
<dbReference type="Gene3D" id="3.40.50.12230">
    <property type="match status" value="1"/>
</dbReference>
<evidence type="ECO:0000256" key="1">
    <source>
        <dbReference type="ARBA" id="ARBA00010699"/>
    </source>
</evidence>
<comment type="similarity">
    <text evidence="1">Belongs to the Fmt family.</text>
</comment>
<dbReference type="InterPro" id="IPR011034">
    <property type="entry name" value="Formyl_transferase-like_C_sf"/>
</dbReference>
<evidence type="ECO:0000259" key="4">
    <source>
        <dbReference type="Pfam" id="PF00551"/>
    </source>
</evidence>
<reference evidence="6 7" key="1">
    <citation type="submission" date="2023-04" db="EMBL/GenBank/DDBJ databases">
        <title>Marinoamorphus aggregata gen. nov., sp. Nov., isolate from tissue of brittle star Ophioplocus japonicus.</title>
        <authorList>
            <person name="Kawano K."/>
            <person name="Sawayama S."/>
            <person name="Nakagawa S."/>
        </authorList>
    </citation>
    <scope>NUCLEOTIDE SEQUENCE [LARGE SCALE GENOMIC DNA]</scope>
    <source>
        <strain evidence="6 7">NKW23</strain>
    </source>
</reference>
<feature type="domain" description="Formyl transferase N-terminal" evidence="4">
    <location>
        <begin position="11"/>
        <end position="171"/>
    </location>
</feature>
<dbReference type="EMBL" id="BSYI01000058">
    <property type="protein sequence ID" value="GMG85293.1"/>
    <property type="molecule type" value="Genomic_DNA"/>
</dbReference>
<comment type="caution">
    <text evidence="6">The sequence shown here is derived from an EMBL/GenBank/DDBJ whole genome shotgun (WGS) entry which is preliminary data.</text>
</comment>
<keyword evidence="7" id="KW-1185">Reference proteome</keyword>
<dbReference type="CDD" id="cd08704">
    <property type="entry name" value="Met_tRNA_FMT_C"/>
    <property type="match status" value="1"/>
</dbReference>
<dbReference type="SUPFAM" id="SSF50486">
    <property type="entry name" value="FMT C-terminal domain-like"/>
    <property type="match status" value="1"/>
</dbReference>
<sequence length="315" mass="34255">MSDAKPKGGQMRLIVMGQQAFGKDALAKILEAGKDEVVAVYCAPDKEGKPVDPLKEFALEQGLPVFQPANFKDEAVLEQLRAHDADLMVMAYVIIFVPEAARDIPKLGSICFHPSILPLHRGPSAVNWPIIWGSTKSGFSWFYPTDGLDEGDLLLTWECEIGPDDTVIDLYFKKIYPAGVDSVLEVCDLFRSGNPPRMPQDESKATYESWCRKKDAEINWQKPAAEVYNLIRGTNPAPGAWTTWNGEQVQIYDSRRAEGEGSPGEVVSVSEDGVTVQAAGGRILVKRVRPQGAGKIQAAEWAAQAGIAAGAKLGA</sequence>
<dbReference type="Proteomes" id="UP001239909">
    <property type="component" value="Unassembled WGS sequence"/>
</dbReference>
<evidence type="ECO:0000313" key="7">
    <source>
        <dbReference type="Proteomes" id="UP001239909"/>
    </source>
</evidence>
<dbReference type="InterPro" id="IPR036477">
    <property type="entry name" value="Formyl_transf_N_sf"/>
</dbReference>
<dbReference type="PANTHER" id="PTHR11138">
    <property type="entry name" value="METHIONYL-TRNA FORMYLTRANSFERASE"/>
    <property type="match status" value="1"/>
</dbReference>